<comment type="cofactor">
    <cofactor evidence="1">
        <name>Mg(2+)</name>
        <dbReference type="ChEBI" id="CHEBI:18420"/>
    </cofactor>
</comment>
<sequence>MRKVHLLLKKEEIDHDRISIDKIVVVFDILLATSTIASALEYGAKRVIPVLDVTEAKYMTTRLKDEDYVLVGEYQGVTIDGFLSPNPLQLKDQINGKTVILSTTNGTVAIKNSAGAKIVYAASILNSQAIVSHLLRCYPSNETIVLVCAGSSGMFNIEDFYGAGYFIDCLLKVSSRRLQLTDSSYAAHRLYRGNQQLGSSILRNSRIGTKLTMYGYEKEVQFVTRESVLSNVPILNDQNHIVCAMKLD</sequence>
<dbReference type="InterPro" id="IPR005238">
    <property type="entry name" value="ComB-like"/>
</dbReference>
<dbReference type="PANTHER" id="PTHR37311:SF1">
    <property type="entry name" value="2-PHOSPHOSULFOLACTATE PHOSPHATASE-RELATED"/>
    <property type="match status" value="1"/>
</dbReference>
<dbReference type="Gene3D" id="3.90.1560.10">
    <property type="entry name" value="ComB-like"/>
    <property type="match status" value="1"/>
</dbReference>
<accession>A0ABW4LQA5</accession>
<comment type="similarity">
    <text evidence="2">Belongs to the ComB family.</text>
</comment>
<evidence type="ECO:0000256" key="4">
    <source>
        <dbReference type="ARBA" id="ARBA00021948"/>
    </source>
</evidence>
<dbReference type="Proteomes" id="UP001597214">
    <property type="component" value="Unassembled WGS sequence"/>
</dbReference>
<evidence type="ECO:0000256" key="7">
    <source>
        <dbReference type="ARBA" id="ARBA00033711"/>
    </source>
</evidence>
<organism evidence="8 9">
    <name type="scientific">Bacillus salitolerans</name>
    <dbReference type="NCBI Taxonomy" id="1437434"/>
    <lineage>
        <taxon>Bacteria</taxon>
        <taxon>Bacillati</taxon>
        <taxon>Bacillota</taxon>
        <taxon>Bacilli</taxon>
        <taxon>Bacillales</taxon>
        <taxon>Bacillaceae</taxon>
        <taxon>Bacillus</taxon>
    </lineage>
</organism>
<evidence type="ECO:0000256" key="5">
    <source>
        <dbReference type="ARBA" id="ARBA00022801"/>
    </source>
</evidence>
<comment type="catalytic activity">
    <reaction evidence="7">
        <text>(2R)-O-phospho-3-sulfolactate + H2O = (2R)-3-sulfolactate + phosphate</text>
        <dbReference type="Rhea" id="RHEA:23416"/>
        <dbReference type="ChEBI" id="CHEBI:15377"/>
        <dbReference type="ChEBI" id="CHEBI:15597"/>
        <dbReference type="ChEBI" id="CHEBI:43474"/>
        <dbReference type="ChEBI" id="CHEBI:58738"/>
        <dbReference type="EC" id="3.1.3.71"/>
    </reaction>
</comment>
<dbReference type="InterPro" id="IPR036702">
    <property type="entry name" value="ComB-like_sf"/>
</dbReference>
<gene>
    <name evidence="8" type="ORF">ACFSCX_12415</name>
</gene>
<evidence type="ECO:0000313" key="8">
    <source>
        <dbReference type="EMBL" id="MFD1737359.1"/>
    </source>
</evidence>
<name>A0ABW4LQA5_9BACI</name>
<dbReference type="PANTHER" id="PTHR37311">
    <property type="entry name" value="2-PHOSPHOSULFOLACTATE PHOSPHATASE-RELATED"/>
    <property type="match status" value="1"/>
</dbReference>
<proteinExistence type="inferred from homology"/>
<evidence type="ECO:0000256" key="2">
    <source>
        <dbReference type="ARBA" id="ARBA00009997"/>
    </source>
</evidence>
<keyword evidence="9" id="KW-1185">Reference proteome</keyword>
<dbReference type="SUPFAM" id="SSF142823">
    <property type="entry name" value="ComB-like"/>
    <property type="match status" value="1"/>
</dbReference>
<evidence type="ECO:0000256" key="6">
    <source>
        <dbReference type="ARBA" id="ARBA00022842"/>
    </source>
</evidence>
<reference evidence="9" key="1">
    <citation type="journal article" date="2019" name="Int. J. Syst. Evol. Microbiol.">
        <title>The Global Catalogue of Microorganisms (GCM) 10K type strain sequencing project: providing services to taxonomists for standard genome sequencing and annotation.</title>
        <authorList>
            <consortium name="The Broad Institute Genomics Platform"/>
            <consortium name="The Broad Institute Genome Sequencing Center for Infectious Disease"/>
            <person name="Wu L."/>
            <person name="Ma J."/>
        </authorList>
    </citation>
    <scope>NUCLEOTIDE SEQUENCE [LARGE SCALE GENOMIC DNA]</scope>
    <source>
        <strain evidence="9">CCUG 49339</strain>
    </source>
</reference>
<keyword evidence="6" id="KW-0460">Magnesium</keyword>
<protein>
    <recommendedName>
        <fullName evidence="4">Probable 2-phosphosulfolactate phosphatase</fullName>
        <ecNumber evidence="3">3.1.3.71</ecNumber>
    </recommendedName>
</protein>
<keyword evidence="5" id="KW-0378">Hydrolase</keyword>
<evidence type="ECO:0000256" key="1">
    <source>
        <dbReference type="ARBA" id="ARBA00001946"/>
    </source>
</evidence>
<dbReference type="Pfam" id="PF04029">
    <property type="entry name" value="2-ph_phosp"/>
    <property type="match status" value="1"/>
</dbReference>
<evidence type="ECO:0000313" key="9">
    <source>
        <dbReference type="Proteomes" id="UP001597214"/>
    </source>
</evidence>
<evidence type="ECO:0000256" key="3">
    <source>
        <dbReference type="ARBA" id="ARBA00012953"/>
    </source>
</evidence>
<dbReference type="EMBL" id="JBHUEM010000020">
    <property type="protein sequence ID" value="MFD1737359.1"/>
    <property type="molecule type" value="Genomic_DNA"/>
</dbReference>
<dbReference type="RefSeq" id="WP_377928569.1">
    <property type="nucleotide sequence ID" value="NZ_JBHUEM010000020.1"/>
</dbReference>
<comment type="caution">
    <text evidence="8">The sequence shown here is derived from an EMBL/GenBank/DDBJ whole genome shotgun (WGS) entry which is preliminary data.</text>
</comment>
<dbReference type="EC" id="3.1.3.71" evidence="3"/>